<evidence type="ECO:0000256" key="1">
    <source>
        <dbReference type="SAM" id="SignalP"/>
    </source>
</evidence>
<evidence type="ECO:0000313" key="3">
    <source>
        <dbReference type="Proteomes" id="UP000595917"/>
    </source>
</evidence>
<accession>A0A7T8BBG0</accession>
<dbReference type="Proteomes" id="UP000595917">
    <property type="component" value="Chromosome"/>
</dbReference>
<protein>
    <recommendedName>
        <fullName evidence="4">Lipocalin-like domain-containing protein</fullName>
    </recommendedName>
</protein>
<sequence>MNKKFLVILLCFISSHIFSQDIIGTWYRTELYSKAELTISSEMDFSIDATNNANFGNIEGNLIKIKDGYYYTHIADFDQGCVILFIEHKDNIEVIVYGDQIGAGSSVYYDGKYEEQPLTKEEEMNRRLDYIVESKYDKNKLKELLGSDLEYFIECFGTRFIEKNGNTIIIDGWMRGVAPWQNGIIKIQNDNIYILITDCRDSVLKYYTNDIFNKTIPDEFKRWEYYQENIVVIDK</sequence>
<feature type="chain" id="PRO_5030936422" description="Lipocalin-like domain-containing protein" evidence="1">
    <location>
        <begin position="20"/>
        <end position="235"/>
    </location>
</feature>
<feature type="signal peptide" evidence="1">
    <location>
        <begin position="1"/>
        <end position="19"/>
    </location>
</feature>
<name>A0A7T8BBG0_9SPIR</name>
<organism evidence="2 3">
    <name type="scientific">Breznakiella homolactica</name>
    <dbReference type="NCBI Taxonomy" id="2798577"/>
    <lineage>
        <taxon>Bacteria</taxon>
        <taxon>Pseudomonadati</taxon>
        <taxon>Spirochaetota</taxon>
        <taxon>Spirochaetia</taxon>
        <taxon>Spirochaetales</taxon>
        <taxon>Breznakiellaceae</taxon>
        <taxon>Breznakiella</taxon>
    </lineage>
</organism>
<dbReference type="RefSeq" id="WP_215627675.1">
    <property type="nucleotide sequence ID" value="NZ_CP067089.2"/>
</dbReference>
<dbReference type="KEGG" id="bhc:JFL75_05485"/>
<dbReference type="AlphaFoldDB" id="A0A7T8BBG0"/>
<keyword evidence="1" id="KW-0732">Signal</keyword>
<dbReference type="EMBL" id="CP067089">
    <property type="protein sequence ID" value="QQO10371.1"/>
    <property type="molecule type" value="Genomic_DNA"/>
</dbReference>
<evidence type="ECO:0000313" key="2">
    <source>
        <dbReference type="EMBL" id="QQO10371.1"/>
    </source>
</evidence>
<keyword evidence="3" id="KW-1185">Reference proteome</keyword>
<gene>
    <name evidence="2" type="ORF">JFL75_05485</name>
</gene>
<proteinExistence type="predicted"/>
<reference evidence="2" key="1">
    <citation type="submission" date="2021-01" db="EMBL/GenBank/DDBJ databases">
        <title>Description of Breznakiella homolactica.</title>
        <authorList>
            <person name="Song Y."/>
            <person name="Brune A."/>
        </authorList>
    </citation>
    <scope>NUCLEOTIDE SEQUENCE</scope>
    <source>
        <strain evidence="2">RmG30</strain>
    </source>
</reference>
<evidence type="ECO:0008006" key="4">
    <source>
        <dbReference type="Google" id="ProtNLM"/>
    </source>
</evidence>